<dbReference type="Proteomes" id="UP001226091">
    <property type="component" value="Chromosome"/>
</dbReference>
<gene>
    <name evidence="1" type="ORF">QLQ22_21560</name>
</gene>
<sequence length="232" mass="25680">MDRTKTWSRRLLMTLLLLVALGTTLKAFSGVEAKDLSDINGWSKGILASESHPYKLTGLIPKSLHNEKTVATAISSSGSSLNQMSLENEINWSQYPKKEVTATGYTAGYESTGKKPEHPEYGITYSGVKVKRDLYSTIAADLSVFPIGTILFIPGYGFGVVADKGGAIKGNELDLYYDTVDEVFQSWGKKTLDIYIVQKGNGRLTENELTKLNEDKSMQAFRQKYMKPKTKS</sequence>
<protein>
    <submittedName>
        <fullName evidence="1">3D domain-containing protein</fullName>
    </submittedName>
</protein>
<accession>A0ACD4R9P7</accession>
<organism evidence="1 2">
    <name type="scientific">Metabacillus hrfriensis</name>
    <dbReference type="NCBI Taxonomy" id="3048891"/>
    <lineage>
        <taxon>Bacteria</taxon>
        <taxon>Bacillati</taxon>
        <taxon>Bacillota</taxon>
        <taxon>Bacilli</taxon>
        <taxon>Bacillales</taxon>
        <taxon>Bacillaceae</taxon>
        <taxon>Metabacillus</taxon>
    </lineage>
</organism>
<keyword evidence="2" id="KW-1185">Reference proteome</keyword>
<evidence type="ECO:0000313" key="1">
    <source>
        <dbReference type="EMBL" id="WHZ57215.1"/>
    </source>
</evidence>
<proteinExistence type="predicted"/>
<dbReference type="EMBL" id="CP126116">
    <property type="protein sequence ID" value="WHZ57215.1"/>
    <property type="molecule type" value="Genomic_DNA"/>
</dbReference>
<evidence type="ECO:0000313" key="2">
    <source>
        <dbReference type="Proteomes" id="UP001226091"/>
    </source>
</evidence>
<reference evidence="2" key="1">
    <citation type="journal article" date="2025" name="Aquaculture">
        <title>Assessment of the bioflocculant production and safety properties of Metabacillus hrfriensis sp. nov. based on phenotypic and whole-genome sequencing analysis.</title>
        <authorList>
            <person name="Zhang R."/>
            <person name="Zhao Z."/>
            <person name="Luo L."/>
            <person name="Wang S."/>
            <person name="Guo K."/>
            <person name="Xu W."/>
        </authorList>
    </citation>
    <scope>NUCLEOTIDE SEQUENCE [LARGE SCALE GENOMIC DNA]</scope>
    <source>
        <strain evidence="2">CT-WN-B3</strain>
    </source>
</reference>
<name>A0ACD4R9P7_9BACI</name>